<dbReference type="GO" id="GO:0005829">
    <property type="term" value="C:cytosol"/>
    <property type="evidence" value="ECO:0007669"/>
    <property type="project" value="TreeGrafter"/>
</dbReference>
<dbReference type="EMBL" id="SJPR01000001">
    <property type="protein sequence ID" value="TWT99181.1"/>
    <property type="molecule type" value="Genomic_DNA"/>
</dbReference>
<dbReference type="Gene3D" id="3.40.1740.10">
    <property type="entry name" value="VC0467-like"/>
    <property type="match status" value="1"/>
</dbReference>
<comment type="caution">
    <text evidence="2">The sequence shown here is derived from an EMBL/GenBank/DDBJ whole genome shotgun (WGS) entry which is preliminary data.</text>
</comment>
<organism evidence="2 3">
    <name type="scientific">Botrimarina colliarenosi</name>
    <dbReference type="NCBI Taxonomy" id="2528001"/>
    <lineage>
        <taxon>Bacteria</taxon>
        <taxon>Pseudomonadati</taxon>
        <taxon>Planctomycetota</taxon>
        <taxon>Planctomycetia</taxon>
        <taxon>Pirellulales</taxon>
        <taxon>Lacipirellulaceae</taxon>
        <taxon>Botrimarina</taxon>
    </lineage>
</organism>
<dbReference type="PANTHER" id="PTHR30327">
    <property type="entry name" value="UNCHARACTERIZED PROTEIN YQGE"/>
    <property type="match status" value="1"/>
</dbReference>
<dbReference type="SUPFAM" id="SSF143456">
    <property type="entry name" value="VC0467-like"/>
    <property type="match status" value="1"/>
</dbReference>
<dbReference type="AlphaFoldDB" id="A0A5C6AJH1"/>
<comment type="similarity">
    <text evidence="1">Belongs to the UPF0301 (AlgH) family.</text>
</comment>
<keyword evidence="3" id="KW-1185">Reference proteome</keyword>
<accession>A0A5C6AJH1</accession>
<evidence type="ECO:0000256" key="1">
    <source>
        <dbReference type="ARBA" id="ARBA00009600"/>
    </source>
</evidence>
<gene>
    <name evidence="2" type="ORF">Pla108_01150</name>
</gene>
<reference evidence="2 3" key="1">
    <citation type="submission" date="2019-02" db="EMBL/GenBank/DDBJ databases">
        <title>Deep-cultivation of Planctomycetes and their phenomic and genomic characterization uncovers novel biology.</title>
        <authorList>
            <person name="Wiegand S."/>
            <person name="Jogler M."/>
            <person name="Boedeker C."/>
            <person name="Pinto D."/>
            <person name="Vollmers J."/>
            <person name="Rivas-Marin E."/>
            <person name="Kohn T."/>
            <person name="Peeters S.H."/>
            <person name="Heuer A."/>
            <person name="Rast P."/>
            <person name="Oberbeckmann S."/>
            <person name="Bunk B."/>
            <person name="Jeske O."/>
            <person name="Meyerdierks A."/>
            <person name="Storesund J.E."/>
            <person name="Kallscheuer N."/>
            <person name="Luecker S."/>
            <person name="Lage O.M."/>
            <person name="Pohl T."/>
            <person name="Merkel B.J."/>
            <person name="Hornburger P."/>
            <person name="Mueller R.-W."/>
            <person name="Bruemmer F."/>
            <person name="Labrenz M."/>
            <person name="Spormann A.M."/>
            <person name="Op Den Camp H."/>
            <person name="Overmann J."/>
            <person name="Amann R."/>
            <person name="Jetten M.S.M."/>
            <person name="Mascher T."/>
            <person name="Medema M.H."/>
            <person name="Devos D.P."/>
            <person name="Kaster A.-K."/>
            <person name="Ovreas L."/>
            <person name="Rohde M."/>
            <person name="Galperin M.Y."/>
            <person name="Jogler C."/>
        </authorList>
    </citation>
    <scope>NUCLEOTIDE SEQUENCE [LARGE SCALE GENOMIC DNA]</scope>
    <source>
        <strain evidence="2 3">Pla108</strain>
    </source>
</reference>
<sequence length="201" mass="21960">MIVVDIPSLLPLASSLSPPLSLSGQLLVASRKLRDPNFQRTIVLLLEHNDDGALGVVLNRQVDRTIEQVWDTVEFDPCDCQQQLNQGGPVPGPLIALHTSKELSEKRILPGLYMSMQKQTVDPLVRQDKHPFRLYTGNSGWGGGQLEGELTQGGWLTTPAAVSDVFADPDEIWEEVVNRIALGVLLPGRNPATVPDDPSLN</sequence>
<protein>
    <submittedName>
        <fullName evidence="2">Uncharacterized protein</fullName>
    </submittedName>
</protein>
<evidence type="ECO:0000313" key="2">
    <source>
        <dbReference type="EMBL" id="TWT99181.1"/>
    </source>
</evidence>
<dbReference type="Proteomes" id="UP000317421">
    <property type="component" value="Unassembled WGS sequence"/>
</dbReference>
<name>A0A5C6AJH1_9BACT</name>
<dbReference type="PANTHER" id="PTHR30327:SF1">
    <property type="entry name" value="UPF0301 PROTEIN YQGE"/>
    <property type="match status" value="1"/>
</dbReference>
<proteinExistence type="inferred from homology"/>
<evidence type="ECO:0000313" key="3">
    <source>
        <dbReference type="Proteomes" id="UP000317421"/>
    </source>
</evidence>
<dbReference type="InterPro" id="IPR003774">
    <property type="entry name" value="AlgH-like"/>
</dbReference>
<dbReference type="Pfam" id="PF02622">
    <property type="entry name" value="DUF179"/>
    <property type="match status" value="1"/>
</dbReference>